<proteinExistence type="predicted"/>
<protein>
    <submittedName>
        <fullName evidence="2">Uncharacterized protein LOC142168025</fullName>
    </submittedName>
</protein>
<evidence type="ECO:0000313" key="1">
    <source>
        <dbReference type="Proteomes" id="UP000790787"/>
    </source>
</evidence>
<reference evidence="1" key="1">
    <citation type="journal article" date="2014" name="Nat. Commun.">
        <title>The tobacco genome sequence and its comparison with those of tomato and potato.</title>
        <authorList>
            <person name="Sierro N."/>
            <person name="Battey J.N."/>
            <person name="Ouadi S."/>
            <person name="Bakaher N."/>
            <person name="Bovet L."/>
            <person name="Willig A."/>
            <person name="Goepfert S."/>
            <person name="Peitsch M.C."/>
            <person name="Ivanov N.V."/>
        </authorList>
    </citation>
    <scope>NUCLEOTIDE SEQUENCE [LARGE SCALE GENOMIC DNA]</scope>
</reference>
<dbReference type="RefSeq" id="XP_075084778.1">
    <property type="nucleotide sequence ID" value="XM_075228677.1"/>
</dbReference>
<reference evidence="2" key="2">
    <citation type="submission" date="2025-08" db="UniProtKB">
        <authorList>
            <consortium name="RefSeq"/>
        </authorList>
    </citation>
    <scope>IDENTIFICATION</scope>
    <source>
        <tissue evidence="2">Leaf</tissue>
    </source>
</reference>
<organism evidence="1 2">
    <name type="scientific">Nicotiana tabacum</name>
    <name type="common">Common tobacco</name>
    <dbReference type="NCBI Taxonomy" id="4097"/>
    <lineage>
        <taxon>Eukaryota</taxon>
        <taxon>Viridiplantae</taxon>
        <taxon>Streptophyta</taxon>
        <taxon>Embryophyta</taxon>
        <taxon>Tracheophyta</taxon>
        <taxon>Spermatophyta</taxon>
        <taxon>Magnoliopsida</taxon>
        <taxon>eudicotyledons</taxon>
        <taxon>Gunneridae</taxon>
        <taxon>Pentapetalae</taxon>
        <taxon>asterids</taxon>
        <taxon>lamiids</taxon>
        <taxon>Solanales</taxon>
        <taxon>Solanaceae</taxon>
        <taxon>Nicotianoideae</taxon>
        <taxon>Nicotianeae</taxon>
        <taxon>Nicotiana</taxon>
    </lineage>
</organism>
<accession>A0AC58SIG4</accession>
<evidence type="ECO:0000313" key="2">
    <source>
        <dbReference type="RefSeq" id="XP_075084778.1"/>
    </source>
</evidence>
<dbReference type="Proteomes" id="UP000790787">
    <property type="component" value="Chromosome 13"/>
</dbReference>
<sequence length="169" mass="19386">MDHRGPIINHLAYADDIVIFCGGNNMTMKLIKKVIDRYEKTFGQKINNDKSFFIIAHHTCANRINRIGNATGFMDKSFPFTYLGCPIYYGRKTSSLFDGMLSKIIKKLNGWQANMMSLGGRMILIKYVLQFLPTYILSAMNPPKGITKLMEKHFANFFLGSNKSRNKYH</sequence>
<keyword evidence="1" id="KW-1185">Reference proteome</keyword>
<name>A0AC58SIG4_TOBAC</name>
<gene>
    <name evidence="2" type="primary">LOC142168025</name>
</gene>